<feature type="region of interest" description="Disordered" evidence="4">
    <location>
        <begin position="562"/>
        <end position="587"/>
    </location>
</feature>
<feature type="domain" description="Glycoside hydrolase family 5" evidence="6">
    <location>
        <begin position="96"/>
        <end position="276"/>
    </location>
</feature>
<keyword evidence="5" id="KW-1133">Transmembrane helix</keyword>
<dbReference type="GO" id="GO:1901136">
    <property type="term" value="P:carbohydrate derivative catabolic process"/>
    <property type="evidence" value="ECO:0007669"/>
    <property type="project" value="UniProtKB-ARBA"/>
</dbReference>
<evidence type="ECO:0000256" key="5">
    <source>
        <dbReference type="SAM" id="Phobius"/>
    </source>
</evidence>
<organism evidence="8 9">
    <name type="scientific">Lagenidium giganteum</name>
    <dbReference type="NCBI Taxonomy" id="4803"/>
    <lineage>
        <taxon>Eukaryota</taxon>
        <taxon>Sar</taxon>
        <taxon>Stramenopiles</taxon>
        <taxon>Oomycota</taxon>
        <taxon>Peronosporomycetes</taxon>
        <taxon>Pythiales</taxon>
        <taxon>Pythiaceae</taxon>
    </lineage>
</organism>
<feature type="compositionally biased region" description="Basic and acidic residues" evidence="4">
    <location>
        <begin position="573"/>
        <end position="585"/>
    </location>
</feature>
<dbReference type="Pfam" id="PF18564">
    <property type="entry name" value="Glyco_hydro_5_C"/>
    <property type="match status" value="1"/>
</dbReference>
<name>A0AAV2YUC3_9STRA</name>
<evidence type="ECO:0000256" key="2">
    <source>
        <dbReference type="ARBA" id="ARBA00022801"/>
    </source>
</evidence>
<feature type="region of interest" description="Disordered" evidence="4">
    <location>
        <begin position="1"/>
        <end position="25"/>
    </location>
</feature>
<keyword evidence="3" id="KW-0326">Glycosidase</keyword>
<dbReference type="Gene3D" id="2.60.40.1180">
    <property type="entry name" value="Golgi alpha-mannosidase II"/>
    <property type="match status" value="1"/>
</dbReference>
<gene>
    <name evidence="8" type="ORF">N0F65_008967</name>
</gene>
<dbReference type="GO" id="GO:0008422">
    <property type="term" value="F:beta-glucosidase activity"/>
    <property type="evidence" value="ECO:0007669"/>
    <property type="project" value="TreeGrafter"/>
</dbReference>
<dbReference type="GO" id="GO:0016042">
    <property type="term" value="P:lipid catabolic process"/>
    <property type="evidence" value="ECO:0007669"/>
    <property type="project" value="UniProtKB-ARBA"/>
</dbReference>
<proteinExistence type="inferred from homology"/>
<feature type="domain" description="Glycoside hydrolase family 5 C-terminal" evidence="7">
    <location>
        <begin position="605"/>
        <end position="694"/>
    </location>
</feature>
<comment type="similarity">
    <text evidence="1">Belongs to the glycosyl hydrolase 5 (cellulase A) family.</text>
</comment>
<keyword evidence="5" id="KW-0472">Membrane</keyword>
<comment type="caution">
    <text evidence="8">The sequence shown here is derived from an EMBL/GenBank/DDBJ whole genome shotgun (WGS) entry which is preliminary data.</text>
</comment>
<dbReference type="PANTHER" id="PTHR31308:SF5">
    <property type="entry name" value="ERGOSTERYL-BETA-GLUCOSIDASE"/>
    <property type="match status" value="1"/>
</dbReference>
<dbReference type="InterPro" id="IPR041036">
    <property type="entry name" value="GH5_C"/>
</dbReference>
<evidence type="ECO:0008006" key="10">
    <source>
        <dbReference type="Google" id="ProtNLM"/>
    </source>
</evidence>
<dbReference type="InterPro" id="IPR001547">
    <property type="entry name" value="Glyco_hydro_5"/>
</dbReference>
<evidence type="ECO:0000256" key="3">
    <source>
        <dbReference type="ARBA" id="ARBA00023295"/>
    </source>
</evidence>
<keyword evidence="2" id="KW-0378">Hydrolase</keyword>
<dbReference type="Pfam" id="PF00150">
    <property type="entry name" value="Cellulase"/>
    <property type="match status" value="1"/>
</dbReference>
<evidence type="ECO:0000256" key="4">
    <source>
        <dbReference type="SAM" id="MobiDB-lite"/>
    </source>
</evidence>
<feature type="compositionally biased region" description="Low complexity" evidence="4">
    <location>
        <begin position="1"/>
        <end position="23"/>
    </location>
</feature>
<dbReference type="InterPro" id="IPR017853">
    <property type="entry name" value="GH"/>
</dbReference>
<dbReference type="InterPro" id="IPR052066">
    <property type="entry name" value="Glycosphingolipid_Hydrolases"/>
</dbReference>
<evidence type="ECO:0000259" key="7">
    <source>
        <dbReference type="Pfam" id="PF18564"/>
    </source>
</evidence>
<dbReference type="AlphaFoldDB" id="A0AAV2YUC3"/>
<feature type="transmembrane region" description="Helical" evidence="5">
    <location>
        <begin position="710"/>
        <end position="729"/>
    </location>
</feature>
<evidence type="ECO:0000313" key="8">
    <source>
        <dbReference type="EMBL" id="DAZ98282.1"/>
    </source>
</evidence>
<dbReference type="Gene3D" id="3.20.20.80">
    <property type="entry name" value="Glycosidases"/>
    <property type="match status" value="1"/>
</dbReference>
<dbReference type="Proteomes" id="UP001146120">
    <property type="component" value="Unassembled WGS sequence"/>
</dbReference>
<accession>A0AAV2YUC3</accession>
<evidence type="ECO:0000313" key="9">
    <source>
        <dbReference type="Proteomes" id="UP001146120"/>
    </source>
</evidence>
<reference evidence="8" key="2">
    <citation type="journal article" date="2023" name="Microbiol Resour">
        <title>Decontamination and Annotation of the Draft Genome Sequence of the Oomycete Lagenidium giganteum ARSEF 373.</title>
        <authorList>
            <person name="Morgan W.R."/>
            <person name="Tartar A."/>
        </authorList>
    </citation>
    <scope>NUCLEOTIDE SEQUENCE</scope>
    <source>
        <strain evidence="8">ARSEF 373</strain>
    </source>
</reference>
<dbReference type="EMBL" id="DAKRPA010000111">
    <property type="protein sequence ID" value="DAZ98282.1"/>
    <property type="molecule type" value="Genomic_DNA"/>
</dbReference>
<dbReference type="GO" id="GO:0000272">
    <property type="term" value="P:polysaccharide catabolic process"/>
    <property type="evidence" value="ECO:0007669"/>
    <property type="project" value="InterPro"/>
</dbReference>
<dbReference type="PROSITE" id="PS00659">
    <property type="entry name" value="GLYCOSYL_HYDROL_F5"/>
    <property type="match status" value="1"/>
</dbReference>
<reference evidence="8" key="1">
    <citation type="submission" date="2022-11" db="EMBL/GenBank/DDBJ databases">
        <authorList>
            <person name="Morgan W.R."/>
            <person name="Tartar A."/>
        </authorList>
    </citation>
    <scope>NUCLEOTIDE SEQUENCE</scope>
    <source>
        <strain evidence="8">ARSEF 373</strain>
    </source>
</reference>
<evidence type="ECO:0000256" key="1">
    <source>
        <dbReference type="ARBA" id="ARBA00005641"/>
    </source>
</evidence>
<protein>
    <recommendedName>
        <fullName evidence="10">Glycosyl hydrolase</fullName>
    </recommendedName>
</protein>
<sequence length="731" mass="82763">MQSRLSTASSSSLAPRSSSVRASMTAPPQLAGGLTIKHGHFVDQHGRVQILRGVNLGGSSKLPTHYQHKGMPDAKQFFDGARSVSFVNRPFPLEEADKHFARLQRWGLTFLRFIVTWEAIEHEGPGIYDREYLEYIKALVLKAQDYGLLVYVDPHQDVWSRWTGGDGAPMWTLECVGLEPRNFEATKAALCVETYGGSVSDYPNMIWPTNYFKFACATMFTLFWSGKRFAPSCHVNGVHVQEILQSHYLNAMSELAKVLAGAKNVVGFGTMNEPSSGFIGLDDLSQHYYKGELKYDLAPTPFQGMVLADGIKQTIEVWSNGVNQHVLKRPDSHRVIDPNGVRAWKDGHRCVWKDEGIWCVKPDGTPKLLKPDHFAGVEFGRDFYVPFAAQFAERMRSILPNTLLFVELPPLEFSIGEFPEIDSGLIPRTVNATHWYDGVTLFLRAWRPYFTVDPQTKWPTFGFRAVQRLHQQQLAHIQEFGRVQMHGAPTLIGETGIPFNMNDGSAYRTGDYSAQIDAMDNTLSCLEANLLSYTLWCYTSDNCNQYGDVWNLEDLSLISIDKQEPPAEPGDNDSSHELMNDKPESELYDTSEDDACARALVAFVRPHAVKIAGIPTVSRFQLDRKEYKLEYSSDVGKMSEHTCEPTEVYVPHVHYPLGYTVSVSGGKYDVQSYTGWDIVHFHHDEKHRTHMLRITTNDPRVEERRRRRELRHHAVVILILLFLLGLLVVSM</sequence>
<keyword evidence="5" id="KW-0812">Transmembrane</keyword>
<dbReference type="InterPro" id="IPR018087">
    <property type="entry name" value="Glyco_hydro_5_CS"/>
</dbReference>
<evidence type="ECO:0000259" key="6">
    <source>
        <dbReference type="Pfam" id="PF00150"/>
    </source>
</evidence>
<dbReference type="SUPFAM" id="SSF51445">
    <property type="entry name" value="(Trans)glycosidases"/>
    <property type="match status" value="1"/>
</dbReference>
<dbReference type="InterPro" id="IPR013780">
    <property type="entry name" value="Glyco_hydro_b"/>
</dbReference>
<keyword evidence="9" id="KW-1185">Reference proteome</keyword>
<dbReference type="PANTHER" id="PTHR31308">
    <property type="match status" value="1"/>
</dbReference>